<accession>A0A9X1PQF1</accession>
<comment type="caution">
    <text evidence="1">The sequence shown here is derived from an EMBL/GenBank/DDBJ whole genome shotgun (WGS) entry which is preliminary data.</text>
</comment>
<evidence type="ECO:0000313" key="1">
    <source>
        <dbReference type="EMBL" id="MCF0065537.1"/>
    </source>
</evidence>
<dbReference type="EMBL" id="JAJTTC010000012">
    <property type="protein sequence ID" value="MCF0065537.1"/>
    <property type="molecule type" value="Genomic_DNA"/>
</dbReference>
<dbReference type="RefSeq" id="WP_234658526.1">
    <property type="nucleotide sequence ID" value="NZ_CP094997.1"/>
</dbReference>
<dbReference type="AlphaFoldDB" id="A0A9X1PQF1"/>
<keyword evidence="2" id="KW-1185">Reference proteome</keyword>
<gene>
    <name evidence="1" type="ORF">LXM26_28740</name>
</gene>
<reference evidence="1" key="1">
    <citation type="submission" date="2021-12" db="EMBL/GenBank/DDBJ databases">
        <title>Novel species in genus Dyadobacter.</title>
        <authorList>
            <person name="Ma C."/>
        </authorList>
    </citation>
    <scope>NUCLEOTIDE SEQUENCE</scope>
    <source>
        <strain evidence="1">LJ419</strain>
    </source>
</reference>
<protein>
    <submittedName>
        <fullName evidence="1">Uncharacterized protein</fullName>
    </submittedName>
</protein>
<proteinExistence type="predicted"/>
<dbReference type="Proteomes" id="UP001139000">
    <property type="component" value="Unassembled WGS sequence"/>
</dbReference>
<sequence length="123" mass="14165">MSSESIVRLHARATVKASDWQTFKQMVAETREVVKKEGPESVLTHECYFDPATFECLIIEAYASEAALLTHLEMIKPVSEKYKVDWKINRLELFGGYSKDLIDVMRQAVDDHSFNHYPSLLLQ</sequence>
<organism evidence="1 2">
    <name type="scientific">Dyadobacter chenwenxiniae</name>
    <dbReference type="NCBI Taxonomy" id="2906456"/>
    <lineage>
        <taxon>Bacteria</taxon>
        <taxon>Pseudomonadati</taxon>
        <taxon>Bacteroidota</taxon>
        <taxon>Cytophagia</taxon>
        <taxon>Cytophagales</taxon>
        <taxon>Spirosomataceae</taxon>
        <taxon>Dyadobacter</taxon>
    </lineage>
</organism>
<evidence type="ECO:0000313" key="2">
    <source>
        <dbReference type="Proteomes" id="UP001139000"/>
    </source>
</evidence>
<name>A0A9X1PQF1_9BACT</name>